<feature type="signal peptide" evidence="3">
    <location>
        <begin position="1"/>
        <end position="26"/>
    </location>
</feature>
<feature type="chain" id="PRO_5038278328" description="Phytocyanin domain-containing protein" evidence="3">
    <location>
        <begin position="27"/>
        <end position="185"/>
    </location>
</feature>
<feature type="domain" description="Phytocyanin" evidence="4">
    <location>
        <begin position="27"/>
        <end position="129"/>
    </location>
</feature>
<dbReference type="Proteomes" id="UP000813462">
    <property type="component" value="Unassembled WGS sequence"/>
</dbReference>
<evidence type="ECO:0000256" key="3">
    <source>
        <dbReference type="SAM" id="SignalP"/>
    </source>
</evidence>
<proteinExistence type="predicted"/>
<dbReference type="SUPFAM" id="SSF49503">
    <property type="entry name" value="Cupredoxins"/>
    <property type="match status" value="1"/>
</dbReference>
<dbReference type="GO" id="GO:0009055">
    <property type="term" value="F:electron transfer activity"/>
    <property type="evidence" value="ECO:0007669"/>
    <property type="project" value="InterPro"/>
</dbReference>
<dbReference type="EMBL" id="JAEACU010000011">
    <property type="protein sequence ID" value="KAH7513791.1"/>
    <property type="molecule type" value="Genomic_DNA"/>
</dbReference>
<keyword evidence="2" id="KW-0325">Glycoprotein</keyword>
<dbReference type="GO" id="GO:0005886">
    <property type="term" value="C:plasma membrane"/>
    <property type="evidence" value="ECO:0007669"/>
    <property type="project" value="TreeGrafter"/>
</dbReference>
<dbReference type="OrthoDB" id="1916408at2759"/>
<evidence type="ECO:0000256" key="1">
    <source>
        <dbReference type="ARBA" id="ARBA00023157"/>
    </source>
</evidence>
<dbReference type="EMBL" id="JAEACU010000011">
    <property type="protein sequence ID" value="KAH7513824.1"/>
    <property type="molecule type" value="Genomic_DNA"/>
</dbReference>
<dbReference type="AlphaFoldDB" id="A0A978UG60"/>
<dbReference type="InterPro" id="IPR039391">
    <property type="entry name" value="Phytocyanin-like"/>
</dbReference>
<evidence type="ECO:0000313" key="6">
    <source>
        <dbReference type="EMBL" id="KAH7513824.1"/>
    </source>
</evidence>
<dbReference type="Pfam" id="PF02298">
    <property type="entry name" value="Cu_bind_like"/>
    <property type="match status" value="1"/>
</dbReference>
<dbReference type="InterPro" id="IPR008972">
    <property type="entry name" value="Cupredoxin"/>
</dbReference>
<dbReference type="FunFam" id="2.60.40.420:FF:000034">
    <property type="entry name" value="Cupredoxin superfamily protein"/>
    <property type="match status" value="1"/>
</dbReference>
<dbReference type="PROSITE" id="PS51257">
    <property type="entry name" value="PROKAR_LIPOPROTEIN"/>
    <property type="match status" value="1"/>
</dbReference>
<accession>A0A978UG60</accession>
<sequence length="185" mass="20518">MANLKLSLIILAATMGCFMMATSVNAMTHIVGGSHGWRVPDNKTYFEDWARPRTFGVGDRLLFPSRPSANNVVIVDKDDFEHCTQNHVISMFFDGPVIVNLTRTGDYYFYNGLGKHCEAGHKLHIKVENKEGSSGEEFPFKLVGHLEMDSFTAAPVPAPSQSSANTVRNFGVVSGLITFLIWMFI</sequence>
<keyword evidence="3" id="KW-0732">Signal</keyword>
<protein>
    <recommendedName>
        <fullName evidence="4">Phytocyanin domain-containing protein</fullName>
    </recommendedName>
</protein>
<comment type="caution">
    <text evidence="5">The sequence shown here is derived from an EMBL/GenBank/DDBJ whole genome shotgun (WGS) entry which is preliminary data.</text>
</comment>
<name>A0A978UG60_ZIZJJ</name>
<evidence type="ECO:0000259" key="4">
    <source>
        <dbReference type="PROSITE" id="PS51485"/>
    </source>
</evidence>
<dbReference type="PROSITE" id="PS51485">
    <property type="entry name" value="PHYTOCYANIN"/>
    <property type="match status" value="1"/>
</dbReference>
<evidence type="ECO:0000313" key="7">
    <source>
        <dbReference type="Proteomes" id="UP000813462"/>
    </source>
</evidence>
<keyword evidence="1" id="KW-1015">Disulfide bond</keyword>
<dbReference type="InterPro" id="IPR003245">
    <property type="entry name" value="Phytocyanin_dom"/>
</dbReference>
<reference evidence="5" key="1">
    <citation type="journal article" date="2021" name="Front. Plant Sci.">
        <title>Chromosome-Scale Genome Assembly for Chinese Sour Jujube and Insights Into Its Genome Evolution and Domestication Signature.</title>
        <authorList>
            <person name="Shen L.-Y."/>
            <person name="Luo H."/>
            <person name="Wang X.-L."/>
            <person name="Wang X.-M."/>
            <person name="Qiu X.-J."/>
            <person name="Liu H."/>
            <person name="Zhou S.-S."/>
            <person name="Jia K.-H."/>
            <person name="Nie S."/>
            <person name="Bao Y.-T."/>
            <person name="Zhang R.-G."/>
            <person name="Yun Q.-Z."/>
            <person name="Chai Y.-H."/>
            <person name="Lu J.-Y."/>
            <person name="Li Y."/>
            <person name="Zhao S.-W."/>
            <person name="Mao J.-F."/>
            <person name="Jia S.-G."/>
            <person name="Mao Y.-M."/>
        </authorList>
    </citation>
    <scope>NUCLEOTIDE SEQUENCE</scope>
    <source>
        <strain evidence="5">AT0</strain>
        <tissue evidence="5">Leaf</tissue>
    </source>
</reference>
<dbReference type="PANTHER" id="PTHR33021">
    <property type="entry name" value="BLUE COPPER PROTEIN"/>
    <property type="match status" value="1"/>
</dbReference>
<dbReference type="Gene3D" id="2.60.40.420">
    <property type="entry name" value="Cupredoxins - blue copper proteins"/>
    <property type="match status" value="1"/>
</dbReference>
<dbReference type="PANTHER" id="PTHR33021:SF264">
    <property type="entry name" value="OS05G0570900 PROTEIN"/>
    <property type="match status" value="1"/>
</dbReference>
<organism evidence="5 7">
    <name type="scientific">Ziziphus jujuba var. spinosa</name>
    <dbReference type="NCBI Taxonomy" id="714518"/>
    <lineage>
        <taxon>Eukaryota</taxon>
        <taxon>Viridiplantae</taxon>
        <taxon>Streptophyta</taxon>
        <taxon>Embryophyta</taxon>
        <taxon>Tracheophyta</taxon>
        <taxon>Spermatophyta</taxon>
        <taxon>Magnoliopsida</taxon>
        <taxon>eudicotyledons</taxon>
        <taxon>Gunneridae</taxon>
        <taxon>Pentapetalae</taxon>
        <taxon>rosids</taxon>
        <taxon>fabids</taxon>
        <taxon>Rosales</taxon>
        <taxon>Rhamnaceae</taxon>
        <taxon>Paliureae</taxon>
        <taxon>Ziziphus</taxon>
    </lineage>
</organism>
<gene>
    <name evidence="5" type="ORF">FEM48_Zijuj11G0019500</name>
    <name evidence="6" type="ORF">FEM48_Zijuj11G0023100</name>
</gene>
<evidence type="ECO:0000256" key="2">
    <source>
        <dbReference type="ARBA" id="ARBA00023180"/>
    </source>
</evidence>
<evidence type="ECO:0000313" key="5">
    <source>
        <dbReference type="EMBL" id="KAH7513791.1"/>
    </source>
</evidence>